<dbReference type="Pfam" id="PF00950">
    <property type="entry name" value="ABC-3"/>
    <property type="match status" value="1"/>
</dbReference>
<dbReference type="Proteomes" id="UP000678513">
    <property type="component" value="Chromosome"/>
</dbReference>
<dbReference type="InterPro" id="IPR037294">
    <property type="entry name" value="ABC_BtuC-like"/>
</dbReference>
<evidence type="ECO:0000256" key="4">
    <source>
        <dbReference type="ARBA" id="ARBA00022475"/>
    </source>
</evidence>
<keyword evidence="6 9" id="KW-1133">Transmembrane helix</keyword>
<evidence type="ECO:0000256" key="8">
    <source>
        <dbReference type="RuleBase" id="RU003943"/>
    </source>
</evidence>
<proteinExistence type="inferred from homology"/>
<evidence type="ECO:0000313" key="10">
    <source>
        <dbReference type="EMBL" id="QUC08195.1"/>
    </source>
</evidence>
<organism evidence="10 11">
    <name type="scientific">Arachnia rubra</name>
    <dbReference type="NCBI Taxonomy" id="1547448"/>
    <lineage>
        <taxon>Bacteria</taxon>
        <taxon>Bacillati</taxon>
        <taxon>Actinomycetota</taxon>
        <taxon>Actinomycetes</taxon>
        <taxon>Propionibacteriales</taxon>
        <taxon>Propionibacteriaceae</taxon>
        <taxon>Arachnia</taxon>
    </lineage>
</organism>
<dbReference type="EMBL" id="CP072384">
    <property type="protein sequence ID" value="QUC08195.1"/>
    <property type="molecule type" value="Genomic_DNA"/>
</dbReference>
<sequence length="287" mass="30192">MTIFVLWVMILAIVTAVTCALPGIWLVLRKQSMLTDAISHAVLPGIVIAAVATGTIQSPWSIVGAAVMGTVVVLGAELLESTGLVSGDGPQGLVFPALFSIGVLLLSTRFNGIQISESAVLVGDLNLAAFLPLKAGNLLLGPQYLWVMTGVLLLNVAYLTLLHTRLKLIAFDPELAQTMGIPVKRLGHLTMLLVSVTITAAFNAAGAVLVMALMIVPAAIAQLLAHSIRGMYVITIGITFVCSVVGFWSAYILDASTSSGLALFYGIVYFAVVGGVLLQRRLHQARS</sequence>
<evidence type="ECO:0000313" key="11">
    <source>
        <dbReference type="Proteomes" id="UP000678513"/>
    </source>
</evidence>
<evidence type="ECO:0000256" key="6">
    <source>
        <dbReference type="ARBA" id="ARBA00022989"/>
    </source>
</evidence>
<feature type="transmembrane region" description="Helical" evidence="9">
    <location>
        <begin position="37"/>
        <end position="56"/>
    </location>
</feature>
<dbReference type="SUPFAM" id="SSF81345">
    <property type="entry name" value="ABC transporter involved in vitamin B12 uptake, BtuC"/>
    <property type="match status" value="1"/>
</dbReference>
<dbReference type="RefSeq" id="WP_212323799.1">
    <property type="nucleotide sequence ID" value="NZ_AP024463.1"/>
</dbReference>
<name>A0ABX7Y4R1_9ACTN</name>
<keyword evidence="3 8" id="KW-0813">Transport</keyword>
<dbReference type="PANTHER" id="PTHR30477:SF8">
    <property type="entry name" value="METAL TRANSPORT SYSTEM MEMBRANE PROTEIN CT_070-RELATED"/>
    <property type="match status" value="1"/>
</dbReference>
<comment type="subcellular location">
    <subcellularLocation>
        <location evidence="1 8">Cell membrane</location>
        <topology evidence="1 8">Multi-pass membrane protein</topology>
    </subcellularLocation>
</comment>
<gene>
    <name evidence="10" type="ORF">J5A65_00060</name>
</gene>
<keyword evidence="7 9" id="KW-0472">Membrane</keyword>
<accession>A0ABX7Y4R1</accession>
<feature type="transmembrane region" description="Helical" evidence="9">
    <location>
        <begin position="62"/>
        <end position="80"/>
    </location>
</feature>
<evidence type="ECO:0000256" key="3">
    <source>
        <dbReference type="ARBA" id="ARBA00022448"/>
    </source>
</evidence>
<evidence type="ECO:0000256" key="5">
    <source>
        <dbReference type="ARBA" id="ARBA00022692"/>
    </source>
</evidence>
<feature type="transmembrane region" description="Helical" evidence="9">
    <location>
        <begin position="6"/>
        <end position="28"/>
    </location>
</feature>
<dbReference type="PANTHER" id="PTHR30477">
    <property type="entry name" value="ABC-TRANSPORTER METAL-BINDING PROTEIN"/>
    <property type="match status" value="1"/>
</dbReference>
<keyword evidence="4" id="KW-1003">Cell membrane</keyword>
<feature type="transmembrane region" description="Helical" evidence="9">
    <location>
        <begin position="259"/>
        <end position="278"/>
    </location>
</feature>
<feature type="transmembrane region" description="Helical" evidence="9">
    <location>
        <begin position="144"/>
        <end position="162"/>
    </location>
</feature>
<keyword evidence="5 8" id="KW-0812">Transmembrane</keyword>
<protein>
    <submittedName>
        <fullName evidence="10">Metal ABC transporter permease</fullName>
    </submittedName>
</protein>
<evidence type="ECO:0000256" key="7">
    <source>
        <dbReference type="ARBA" id="ARBA00023136"/>
    </source>
</evidence>
<reference evidence="10 11" key="1">
    <citation type="submission" date="2021-03" db="EMBL/GenBank/DDBJ databases">
        <title>Human Oral Microbial Genomes.</title>
        <authorList>
            <person name="Johnston C.D."/>
            <person name="Chen T."/>
            <person name="Dewhirst F.E."/>
        </authorList>
    </citation>
    <scope>NUCLEOTIDE SEQUENCE [LARGE SCALE GENOMIC DNA]</scope>
    <source>
        <strain evidence="10 11">DSMZ 100122</strain>
    </source>
</reference>
<keyword evidence="11" id="KW-1185">Reference proteome</keyword>
<comment type="similarity">
    <text evidence="2 8">Belongs to the ABC-3 integral membrane protein family.</text>
</comment>
<dbReference type="InterPro" id="IPR001626">
    <property type="entry name" value="ABC_TroCD"/>
</dbReference>
<feature type="transmembrane region" description="Helical" evidence="9">
    <location>
        <begin position="232"/>
        <end position="253"/>
    </location>
</feature>
<evidence type="ECO:0000256" key="9">
    <source>
        <dbReference type="SAM" id="Phobius"/>
    </source>
</evidence>
<evidence type="ECO:0000256" key="2">
    <source>
        <dbReference type="ARBA" id="ARBA00008034"/>
    </source>
</evidence>
<evidence type="ECO:0000256" key="1">
    <source>
        <dbReference type="ARBA" id="ARBA00004651"/>
    </source>
</evidence>
<dbReference type="Gene3D" id="1.10.3470.10">
    <property type="entry name" value="ABC transporter involved in vitamin B12 uptake, BtuC"/>
    <property type="match status" value="1"/>
</dbReference>